<sequence length="157" mass="17401">MSEMVTNDVVDPVEVVLNFLRTLPATDGGSLPALVATYAGLTLPEGTSDPDKLLEPLQDHLRTGGVFARTGRLIAAVAYVDSILYRWIDAMPTNRATANFLSAKDPDNPLWQRMRLAAPLREKHTAQMNERWQVLKQGDLNHAAIHAYSERLHMGIV</sequence>
<evidence type="ECO:0000313" key="1">
    <source>
        <dbReference type="EMBL" id="QKE93727.1"/>
    </source>
</evidence>
<dbReference type="RefSeq" id="WP_171834173.1">
    <property type="nucleotide sequence ID" value="NZ_CP053711.1"/>
</dbReference>
<protein>
    <submittedName>
        <fullName evidence="1">Uncharacterized protein</fullName>
    </submittedName>
</protein>
<gene>
    <name evidence="1" type="ORF">HN018_26720</name>
</gene>
<name>A0A6M8HZU6_9PROT</name>
<dbReference type="AlphaFoldDB" id="A0A6M8HZU6"/>
<organism evidence="1 2">
    <name type="scientific">Lichenicola cladoniae</name>
    <dbReference type="NCBI Taxonomy" id="1484109"/>
    <lineage>
        <taxon>Bacteria</taxon>
        <taxon>Pseudomonadati</taxon>
        <taxon>Pseudomonadota</taxon>
        <taxon>Alphaproteobacteria</taxon>
        <taxon>Acetobacterales</taxon>
        <taxon>Acetobacteraceae</taxon>
        <taxon>Lichenicola</taxon>
    </lineage>
</organism>
<geneLocation type="plasmid" evidence="1 2">
    <name>unnamed4</name>
</geneLocation>
<keyword evidence="1" id="KW-0614">Plasmid</keyword>
<proteinExistence type="predicted"/>
<accession>A0A6M8HZU6</accession>
<keyword evidence="2" id="KW-1185">Reference proteome</keyword>
<reference evidence="1 2" key="1">
    <citation type="journal article" date="2014" name="World J. Microbiol. Biotechnol.">
        <title>Biodiversity and physiological characteristics of Antarctic and Arctic lichens-associated bacteria.</title>
        <authorList>
            <person name="Lee Y.M."/>
            <person name="Kim E.H."/>
            <person name="Lee H.K."/>
            <person name="Hong S.G."/>
        </authorList>
    </citation>
    <scope>NUCLEOTIDE SEQUENCE [LARGE SCALE GENOMIC DNA]</scope>
    <source>
        <strain evidence="1 2">PAMC 26569</strain>
        <plasmid evidence="1">unnamed4</plasmid>
    </source>
</reference>
<dbReference type="EMBL" id="CP053711">
    <property type="protein sequence ID" value="QKE93727.1"/>
    <property type="molecule type" value="Genomic_DNA"/>
</dbReference>
<evidence type="ECO:0000313" key="2">
    <source>
        <dbReference type="Proteomes" id="UP000500767"/>
    </source>
</evidence>
<dbReference type="Proteomes" id="UP000500767">
    <property type="component" value="Plasmid unnamed4"/>
</dbReference>
<dbReference type="KEGG" id="lck:HN018_26720"/>